<dbReference type="PATRIC" id="fig|1123384.7.peg.1030"/>
<name>A0A0X1KTU2_9THEM</name>
<protein>
    <submittedName>
        <fullName evidence="1">Uncharacterized protein</fullName>
    </submittedName>
</protein>
<keyword evidence="2" id="KW-1185">Reference proteome</keyword>
<dbReference type="EMBL" id="CP007141">
    <property type="protein sequence ID" value="AJC74738.1"/>
    <property type="molecule type" value="Genomic_DNA"/>
</dbReference>
<organism evidence="1 2">
    <name type="scientific">Pseudothermotoga hypogea DSM 11164 = NBRC 106472</name>
    <dbReference type="NCBI Taxonomy" id="1123384"/>
    <lineage>
        <taxon>Bacteria</taxon>
        <taxon>Thermotogati</taxon>
        <taxon>Thermotogota</taxon>
        <taxon>Thermotogae</taxon>
        <taxon>Thermotogales</taxon>
        <taxon>Thermotogaceae</taxon>
        <taxon>Pseudothermotoga</taxon>
    </lineage>
</organism>
<gene>
    <name evidence="1" type="ORF">AJ81_05220</name>
</gene>
<dbReference type="KEGG" id="phy:AJ81_05220"/>
<accession>A0A0X1KTU2</accession>
<evidence type="ECO:0000313" key="2">
    <source>
        <dbReference type="Proteomes" id="UP000077469"/>
    </source>
</evidence>
<sequence>MPSTQHMLSLESFIFHKQDLNVMLMITAVRTRGFETSILIGESDGSLKSERVPKVLSKASVSEGFFIQISEGVDR</sequence>
<dbReference type="Proteomes" id="UP000077469">
    <property type="component" value="Chromosome"/>
</dbReference>
<evidence type="ECO:0000313" key="1">
    <source>
        <dbReference type="EMBL" id="AJC74738.1"/>
    </source>
</evidence>
<dbReference type="PaxDb" id="1123384-AJ81_05220"/>
<dbReference type="AlphaFoldDB" id="A0A0X1KTU2"/>
<reference evidence="1 2" key="1">
    <citation type="submission" date="2014-01" db="EMBL/GenBank/DDBJ databases">
        <title>Genome sequencing of Thermotog hypogea.</title>
        <authorList>
            <person name="Zhang X."/>
            <person name="Alvare G."/>
            <person name="Fristensky B."/>
            <person name="Chen L."/>
            <person name="Suen T."/>
            <person name="Chen Q."/>
            <person name="Ma K."/>
        </authorList>
    </citation>
    <scope>NUCLEOTIDE SEQUENCE [LARGE SCALE GENOMIC DNA]</scope>
    <source>
        <strain evidence="1 2">DSM 11164</strain>
    </source>
</reference>
<proteinExistence type="predicted"/>